<dbReference type="Gene3D" id="1.20.1540.10">
    <property type="entry name" value="Rhomboid-like"/>
    <property type="match status" value="1"/>
</dbReference>
<feature type="transmembrane region" description="Helical" evidence="5">
    <location>
        <begin position="20"/>
        <end position="39"/>
    </location>
</feature>
<dbReference type="InterPro" id="IPR035952">
    <property type="entry name" value="Rhomboid-like_sf"/>
</dbReference>
<name>A0A8J3T2L8_9ACTN</name>
<evidence type="ECO:0000256" key="4">
    <source>
        <dbReference type="ARBA" id="ARBA00023136"/>
    </source>
</evidence>
<dbReference type="AlphaFoldDB" id="A0A8J3T2L8"/>
<dbReference type="EMBL" id="BOOK01000045">
    <property type="protein sequence ID" value="GII04002.1"/>
    <property type="molecule type" value="Genomic_DNA"/>
</dbReference>
<evidence type="ECO:0000256" key="1">
    <source>
        <dbReference type="ARBA" id="ARBA00004141"/>
    </source>
</evidence>
<organism evidence="7 8">
    <name type="scientific">Planobispora takensis</name>
    <dbReference type="NCBI Taxonomy" id="1367882"/>
    <lineage>
        <taxon>Bacteria</taxon>
        <taxon>Bacillati</taxon>
        <taxon>Actinomycetota</taxon>
        <taxon>Actinomycetes</taxon>
        <taxon>Streptosporangiales</taxon>
        <taxon>Streptosporangiaceae</taxon>
        <taxon>Planobispora</taxon>
    </lineage>
</organism>
<evidence type="ECO:0000256" key="2">
    <source>
        <dbReference type="ARBA" id="ARBA00022692"/>
    </source>
</evidence>
<protein>
    <recommendedName>
        <fullName evidence="6">Peptidase S54 rhomboid domain-containing protein</fullName>
    </recommendedName>
</protein>
<feature type="domain" description="Peptidase S54 rhomboid" evidence="6">
    <location>
        <begin position="2"/>
        <end position="40"/>
    </location>
</feature>
<dbReference type="InterPro" id="IPR022764">
    <property type="entry name" value="Peptidase_S54_rhomboid_dom"/>
</dbReference>
<proteinExistence type="predicted"/>
<keyword evidence="8" id="KW-1185">Reference proteome</keyword>
<dbReference type="Pfam" id="PF01694">
    <property type="entry name" value="Rhomboid"/>
    <property type="match status" value="1"/>
</dbReference>
<evidence type="ECO:0000259" key="6">
    <source>
        <dbReference type="Pfam" id="PF01694"/>
    </source>
</evidence>
<evidence type="ECO:0000256" key="5">
    <source>
        <dbReference type="SAM" id="Phobius"/>
    </source>
</evidence>
<sequence>MALCFAYSFVGLMLPQPGIISWQGHLSGFVAGLLGGWLFRDRRRPRPLPAVPRDPAVPQGSTAALLKEIEDLT</sequence>
<comment type="subcellular location">
    <subcellularLocation>
        <location evidence="1">Membrane</location>
        <topology evidence="1">Multi-pass membrane protein</topology>
    </subcellularLocation>
</comment>
<evidence type="ECO:0000313" key="7">
    <source>
        <dbReference type="EMBL" id="GII04002.1"/>
    </source>
</evidence>
<accession>A0A8J3T2L8</accession>
<evidence type="ECO:0000256" key="3">
    <source>
        <dbReference type="ARBA" id="ARBA00022989"/>
    </source>
</evidence>
<dbReference type="SUPFAM" id="SSF144091">
    <property type="entry name" value="Rhomboid-like"/>
    <property type="match status" value="1"/>
</dbReference>
<keyword evidence="3 5" id="KW-1133">Transmembrane helix</keyword>
<dbReference type="Proteomes" id="UP000634476">
    <property type="component" value="Unassembled WGS sequence"/>
</dbReference>
<evidence type="ECO:0000313" key="8">
    <source>
        <dbReference type="Proteomes" id="UP000634476"/>
    </source>
</evidence>
<comment type="caution">
    <text evidence="7">The sequence shown here is derived from an EMBL/GenBank/DDBJ whole genome shotgun (WGS) entry which is preliminary data.</text>
</comment>
<keyword evidence="4 5" id="KW-0472">Membrane</keyword>
<dbReference type="GO" id="GO:0004252">
    <property type="term" value="F:serine-type endopeptidase activity"/>
    <property type="evidence" value="ECO:0007669"/>
    <property type="project" value="InterPro"/>
</dbReference>
<gene>
    <name evidence="7" type="ORF">Pta02_60100</name>
</gene>
<reference evidence="7" key="1">
    <citation type="submission" date="2021-01" db="EMBL/GenBank/DDBJ databases">
        <title>Whole genome shotgun sequence of Planobispora takensis NBRC 109077.</title>
        <authorList>
            <person name="Komaki H."/>
            <person name="Tamura T."/>
        </authorList>
    </citation>
    <scope>NUCLEOTIDE SEQUENCE</scope>
    <source>
        <strain evidence="7">NBRC 109077</strain>
    </source>
</reference>
<keyword evidence="2 5" id="KW-0812">Transmembrane</keyword>
<dbReference type="GO" id="GO:0016020">
    <property type="term" value="C:membrane"/>
    <property type="evidence" value="ECO:0007669"/>
    <property type="project" value="UniProtKB-SubCell"/>
</dbReference>